<dbReference type="RefSeq" id="WP_162423274.1">
    <property type="nucleotide sequence ID" value="NZ_WVIE01000010.1"/>
</dbReference>
<feature type="domain" description="PAC" evidence="2">
    <location>
        <begin position="146"/>
        <end position="198"/>
    </location>
</feature>
<dbReference type="InterPro" id="IPR001610">
    <property type="entry name" value="PAC"/>
</dbReference>
<dbReference type="InterPro" id="IPR011495">
    <property type="entry name" value="Sig_transdc_His_kin_sub2_dim/P"/>
</dbReference>
<accession>A0A8J8CMV2</accession>
<dbReference type="PANTHER" id="PTHR43065">
    <property type="entry name" value="SENSOR HISTIDINE KINASE"/>
    <property type="match status" value="1"/>
</dbReference>
<dbReference type="SUPFAM" id="SSF55785">
    <property type="entry name" value="PYP-like sensor domain (PAS domain)"/>
    <property type="match status" value="1"/>
</dbReference>
<gene>
    <name evidence="3" type="ORF">GS601_10740</name>
</gene>
<organism evidence="3 4">
    <name type="scientific">Myxacorys almedinensis A</name>
    <dbReference type="NCBI Taxonomy" id="2690445"/>
    <lineage>
        <taxon>Bacteria</taxon>
        <taxon>Bacillati</taxon>
        <taxon>Cyanobacteriota</taxon>
        <taxon>Cyanophyceae</taxon>
        <taxon>Leptolyngbyales</taxon>
        <taxon>Leptolyngbyaceae</taxon>
        <taxon>Myxacorys</taxon>
        <taxon>Myxacorys almedinensis</taxon>
    </lineage>
</organism>
<reference evidence="3" key="1">
    <citation type="submission" date="2019-12" db="EMBL/GenBank/DDBJ databases">
        <title>High-Quality draft genome sequences of three cyanobacteria isolated from the limestone walls of the Old Cathedral of Coimbra.</title>
        <authorList>
            <person name="Tiago I."/>
            <person name="Soares F."/>
            <person name="Portugal A."/>
        </authorList>
    </citation>
    <scope>NUCLEOTIDE SEQUENCE</scope>
    <source>
        <strain evidence="3">A</strain>
    </source>
</reference>
<dbReference type="InterPro" id="IPR000014">
    <property type="entry name" value="PAS"/>
</dbReference>
<protein>
    <submittedName>
        <fullName evidence="3">PAS domain S-box protein</fullName>
    </submittedName>
</protein>
<feature type="domain" description="PAS" evidence="1">
    <location>
        <begin position="84"/>
        <end position="132"/>
    </location>
</feature>
<dbReference type="SMART" id="SM00091">
    <property type="entry name" value="PAS"/>
    <property type="match status" value="1"/>
</dbReference>
<dbReference type="AlphaFoldDB" id="A0A8J8CMV2"/>
<evidence type="ECO:0000259" key="2">
    <source>
        <dbReference type="PROSITE" id="PS50113"/>
    </source>
</evidence>
<name>A0A8J8CMV2_9CYAN</name>
<dbReference type="Pfam" id="PF08447">
    <property type="entry name" value="PAS_3"/>
    <property type="match status" value="1"/>
</dbReference>
<dbReference type="InterPro" id="IPR035965">
    <property type="entry name" value="PAS-like_dom_sf"/>
</dbReference>
<dbReference type="InterPro" id="IPR036890">
    <property type="entry name" value="HATPase_C_sf"/>
</dbReference>
<dbReference type="NCBIfam" id="TIGR00229">
    <property type="entry name" value="sensory_box"/>
    <property type="match status" value="1"/>
</dbReference>
<sequence>MNHTELATQVQTLQVQLRSFEHALNSTLPEPYPSPQQLEMLHQTMAKLSEQLRGVEHLALHADQPWMLTSQINEDHWQALGFCLPVGLFTCDRSGKLTYLNRRGEDITGCTVQETLGEGWTRFVYSDDRDRVIADWLSDATAGLQHNTEFRVQPLHGTLRWIHIRTAPILSDRGEFVGHIGTIEDITKQKCAEDQIRASLSEKEALLKEIHHRVKNNLQIISSLIYLQAQRIDDPKARQIFEDSQSRISSMALVHDSLYRSQNVARIDLSEYIQTLTASLFHTYRLQPELVQLEVSIEKGVVVSLDRAVPCGLILNELMTNALKHGFSGDQQGQVRVTLSCEALEGDRETALAFDTRDRCICLIVENDGNQLPDTFELQKIQSMGLRLVKALVHQIQGEVKVEKTAKTRFKITFNGA</sequence>
<dbReference type="SMART" id="SM00086">
    <property type="entry name" value="PAC"/>
    <property type="match status" value="1"/>
</dbReference>
<evidence type="ECO:0000313" key="4">
    <source>
        <dbReference type="Proteomes" id="UP000646053"/>
    </source>
</evidence>
<proteinExistence type="predicted"/>
<dbReference type="EMBL" id="WVIE01000010">
    <property type="protein sequence ID" value="NDJ17762.1"/>
    <property type="molecule type" value="Genomic_DNA"/>
</dbReference>
<dbReference type="PROSITE" id="PS50113">
    <property type="entry name" value="PAC"/>
    <property type="match status" value="1"/>
</dbReference>
<dbReference type="SUPFAM" id="SSF55874">
    <property type="entry name" value="ATPase domain of HSP90 chaperone/DNA topoisomerase II/histidine kinase"/>
    <property type="match status" value="1"/>
</dbReference>
<dbReference type="PROSITE" id="PS50112">
    <property type="entry name" value="PAS"/>
    <property type="match status" value="1"/>
</dbReference>
<dbReference type="InterPro" id="IPR013655">
    <property type="entry name" value="PAS_fold_3"/>
</dbReference>
<dbReference type="Gene3D" id="3.30.450.20">
    <property type="entry name" value="PAS domain"/>
    <property type="match status" value="1"/>
</dbReference>
<keyword evidence="4" id="KW-1185">Reference proteome</keyword>
<dbReference type="InterPro" id="IPR000700">
    <property type="entry name" value="PAS-assoc_C"/>
</dbReference>
<dbReference type="PANTHER" id="PTHR43065:SF23">
    <property type="entry name" value="SENSOR HISTIDINE KINASE PDTAS"/>
    <property type="match status" value="1"/>
</dbReference>
<comment type="caution">
    <text evidence="3">The sequence shown here is derived from an EMBL/GenBank/DDBJ whole genome shotgun (WGS) entry which is preliminary data.</text>
</comment>
<dbReference type="InterPro" id="IPR003594">
    <property type="entry name" value="HATPase_dom"/>
</dbReference>
<evidence type="ECO:0000313" key="3">
    <source>
        <dbReference type="EMBL" id="NDJ17762.1"/>
    </source>
</evidence>
<dbReference type="Pfam" id="PF02518">
    <property type="entry name" value="HATPase_c"/>
    <property type="match status" value="1"/>
</dbReference>
<dbReference type="CDD" id="cd00130">
    <property type="entry name" value="PAS"/>
    <property type="match status" value="1"/>
</dbReference>
<evidence type="ECO:0000259" key="1">
    <source>
        <dbReference type="PROSITE" id="PS50112"/>
    </source>
</evidence>
<dbReference type="Proteomes" id="UP000646053">
    <property type="component" value="Unassembled WGS sequence"/>
</dbReference>
<dbReference type="Pfam" id="PF07568">
    <property type="entry name" value="HisKA_2"/>
    <property type="match status" value="1"/>
</dbReference>
<dbReference type="SMART" id="SM00387">
    <property type="entry name" value="HATPase_c"/>
    <property type="match status" value="1"/>
</dbReference>
<dbReference type="Gene3D" id="3.30.565.10">
    <property type="entry name" value="Histidine kinase-like ATPase, C-terminal domain"/>
    <property type="match status" value="1"/>
</dbReference>